<gene>
    <name evidence="1" type="ORF">HMPREF9003_1062</name>
</gene>
<proteinExistence type="predicted"/>
<evidence type="ECO:0000313" key="1">
    <source>
        <dbReference type="EMBL" id="EFO76698.1"/>
    </source>
</evidence>
<reference evidence="1 2" key="1">
    <citation type="submission" date="2010-10" db="EMBL/GenBank/DDBJ databases">
        <authorList>
            <person name="Durkin A.S."/>
            <person name="Madupu R."/>
            <person name="Torralba M."/>
            <person name="Gillis M."/>
            <person name="Methe B."/>
            <person name="Sutton G."/>
            <person name="Nelson K.E."/>
        </authorList>
    </citation>
    <scope>NUCLEOTIDE SEQUENCE [LARGE SCALE GENOMIC DNA]</scope>
    <source>
        <strain evidence="1 2">JCVIHMP022</strain>
    </source>
</reference>
<name>A0AB72YYA5_9BIFI</name>
<comment type="caution">
    <text evidence="1">The sequence shown here is derived from an EMBL/GenBank/DDBJ whole genome shotgun (WGS) entry which is preliminary data.</text>
</comment>
<accession>A0AB72YYA5</accession>
<protein>
    <recommendedName>
        <fullName evidence="3">Porin</fullName>
    </recommendedName>
</protein>
<dbReference type="Proteomes" id="UP000003457">
    <property type="component" value="Unassembled WGS sequence"/>
</dbReference>
<evidence type="ECO:0008006" key="3">
    <source>
        <dbReference type="Google" id="ProtNLM"/>
    </source>
</evidence>
<dbReference type="EMBL" id="AEHJ01000035">
    <property type="protein sequence ID" value="EFO76698.1"/>
    <property type="molecule type" value="Genomic_DNA"/>
</dbReference>
<evidence type="ECO:0000313" key="2">
    <source>
        <dbReference type="Proteomes" id="UP000003457"/>
    </source>
</evidence>
<organism evidence="1 2">
    <name type="scientific">Bifidobacterium dentium JCVIHMP022</name>
    <dbReference type="NCBI Taxonomy" id="553191"/>
    <lineage>
        <taxon>Bacteria</taxon>
        <taxon>Bacillati</taxon>
        <taxon>Actinomycetota</taxon>
        <taxon>Actinomycetes</taxon>
        <taxon>Bifidobacteriales</taxon>
        <taxon>Bifidobacteriaceae</taxon>
        <taxon>Bifidobacterium</taxon>
    </lineage>
</organism>
<dbReference type="Gene3D" id="2.60.120.260">
    <property type="entry name" value="Galactose-binding domain-like"/>
    <property type="match status" value="1"/>
</dbReference>
<sequence>MVSFSNDAFIGNHDYNPQIVDLGLQIRAGNGEGEELSRGAFRYTYSDTNFLDRTLSVTTDGGALVFGNWDSPGLGQGAVSWGVAPNIDKIVFYPIVAGEVVGRSLG</sequence>
<dbReference type="AlphaFoldDB" id="A0AB72YYA5"/>